<name>A0ABX8UZQ5_9BACT</name>
<protein>
    <submittedName>
        <fullName evidence="1">Uncharacterized protein</fullName>
    </submittedName>
</protein>
<dbReference type="EMBL" id="CP075587">
    <property type="protein sequence ID" value="QYF48106.1"/>
    <property type="molecule type" value="Genomic_DNA"/>
</dbReference>
<proteinExistence type="predicted"/>
<gene>
    <name evidence="1" type="ORF">RHABOEDO_000206</name>
</gene>
<organism evidence="1 2">
    <name type="scientific">Candidatus Rhabdochlamydia oedothoracis</name>
    <dbReference type="NCBI Taxonomy" id="2720720"/>
    <lineage>
        <taxon>Bacteria</taxon>
        <taxon>Pseudomonadati</taxon>
        <taxon>Chlamydiota</taxon>
        <taxon>Chlamydiia</taxon>
        <taxon>Parachlamydiales</taxon>
        <taxon>Candidatus Rhabdochlamydiaceae</taxon>
        <taxon>Candidatus Rhabdochlamydia</taxon>
    </lineage>
</organism>
<accession>A0ABX8UZQ5</accession>
<evidence type="ECO:0000313" key="1">
    <source>
        <dbReference type="EMBL" id="QYF48106.1"/>
    </source>
</evidence>
<keyword evidence="2" id="KW-1185">Reference proteome</keyword>
<sequence length="114" mass="12319">MTLPIRKGKTIVTRDAAFEALKGQINEQAHKCTAPVKAALGERSDAFIKRSNDASKSFSAKVLPNPVAHIAEESINTAEPISQKAAQVVINTGINLTTNKLVNKTVDWATKHKN</sequence>
<dbReference type="Proteomes" id="UP000826014">
    <property type="component" value="Chromosome"/>
</dbReference>
<reference evidence="1 2" key="1">
    <citation type="journal article" date="2022" name="bioRxiv">
        <title>Ecology and evolution of chlamydial symbionts of arthropods.</title>
        <authorList>
            <person name="Halter T."/>
            <person name="Koestlbacher S."/>
            <person name="Collingro A."/>
            <person name="Sixt B.S."/>
            <person name="Toenshoff E.R."/>
            <person name="Hendrickx F."/>
            <person name="Kostanjsek R."/>
            <person name="Horn M."/>
        </authorList>
    </citation>
    <scope>NUCLEOTIDE SEQUENCE [LARGE SCALE GENOMIC DNA]</scope>
    <source>
        <strain evidence="1">W744xW776</strain>
    </source>
</reference>
<evidence type="ECO:0000313" key="2">
    <source>
        <dbReference type="Proteomes" id="UP000826014"/>
    </source>
</evidence>
<dbReference type="RefSeq" id="WP_215216371.1">
    <property type="nucleotide sequence ID" value="NZ_CP075587.1"/>
</dbReference>